<dbReference type="PANTHER" id="PTHR37490">
    <property type="entry name" value="EXPRESSED PROTEIN"/>
    <property type="match status" value="1"/>
</dbReference>
<evidence type="ECO:0000313" key="2">
    <source>
        <dbReference type="Proteomes" id="UP001175261"/>
    </source>
</evidence>
<organism evidence="1 2">
    <name type="scientific">Sarocladium strictum</name>
    <name type="common">Black bundle disease fungus</name>
    <name type="synonym">Acremonium strictum</name>
    <dbReference type="NCBI Taxonomy" id="5046"/>
    <lineage>
        <taxon>Eukaryota</taxon>
        <taxon>Fungi</taxon>
        <taxon>Dikarya</taxon>
        <taxon>Ascomycota</taxon>
        <taxon>Pezizomycotina</taxon>
        <taxon>Sordariomycetes</taxon>
        <taxon>Hypocreomycetidae</taxon>
        <taxon>Hypocreales</taxon>
        <taxon>Sarocladiaceae</taxon>
        <taxon>Sarocladium</taxon>
    </lineage>
</organism>
<dbReference type="AlphaFoldDB" id="A0AA39GP30"/>
<reference evidence="1" key="1">
    <citation type="submission" date="2022-10" db="EMBL/GenBank/DDBJ databases">
        <title>Determination and structural analysis of whole genome sequence of Sarocladium strictum F4-1.</title>
        <authorList>
            <person name="Hu L."/>
            <person name="Jiang Y."/>
        </authorList>
    </citation>
    <scope>NUCLEOTIDE SEQUENCE</scope>
    <source>
        <strain evidence="1">F4-1</strain>
    </source>
</reference>
<dbReference type="Proteomes" id="UP001175261">
    <property type="component" value="Unassembled WGS sequence"/>
</dbReference>
<keyword evidence="2" id="KW-1185">Reference proteome</keyword>
<dbReference type="InterPro" id="IPR021838">
    <property type="entry name" value="DUF3431"/>
</dbReference>
<comment type="caution">
    <text evidence="1">The sequence shown here is derived from an EMBL/GenBank/DDBJ whole genome shotgun (WGS) entry which is preliminary data.</text>
</comment>
<dbReference type="PANTHER" id="PTHR37490:SF3">
    <property type="entry name" value="DUF3431 DOMAIN CONTAINING PROTEIN"/>
    <property type="match status" value="1"/>
</dbReference>
<dbReference type="Pfam" id="PF11913">
    <property type="entry name" value="DUF3431"/>
    <property type="match status" value="1"/>
</dbReference>
<dbReference type="EMBL" id="JAPDFR010000001">
    <property type="protein sequence ID" value="KAK0390509.1"/>
    <property type="molecule type" value="Genomic_DNA"/>
</dbReference>
<evidence type="ECO:0000313" key="1">
    <source>
        <dbReference type="EMBL" id="KAK0390509.1"/>
    </source>
</evidence>
<gene>
    <name evidence="1" type="ORF">NLU13_0013</name>
</gene>
<accession>A0AA39GP30</accession>
<name>A0AA39GP30_SARSR</name>
<protein>
    <submittedName>
        <fullName evidence="1">Uncharacterized protein</fullName>
    </submittedName>
</protein>
<proteinExistence type="predicted"/>
<sequence>MPSRRRGPVLLACIVPLFILYYLVCLRYDTRAGSSRSRLAYPSPFLNVGSNSASASDLGLDTSVPDKNLTVNLVIASRRKDDTSWTRHLSAAIPNLKVIRYISDYLPDEPLPEYHPPVPKKGREATIYHTYMYDFYHDLPDISIFVHADEQPWHIDGVLQQSLPFALTHLDLTRIAARGGYANLRVSWFESCPAWINTTHSLKDAVHKEEPYMRSTFQANFLEDAVPEEFAGPCCAQFAVTREAIRRNHRGQYLRSRSWLVNTQLKSSIAGRTWEYMWPWLFLHNAPEGFRDHAAKHCPAEWNAYCSMYGICFGDPRSGTDVHEAGGKYNERWIEKEALRRDHLEEWWNRLLHPFNAAAAARRIAKLENELERELLAALERGRDQDLRDRAFLGLFSGQQ</sequence>